<evidence type="ECO:0000256" key="2">
    <source>
        <dbReference type="ARBA" id="ARBA00022618"/>
    </source>
</evidence>
<dbReference type="SMART" id="SM00385">
    <property type="entry name" value="CYCLIN"/>
    <property type="match status" value="2"/>
</dbReference>
<dbReference type="PROSITE" id="PS00292">
    <property type="entry name" value="CYCLINS"/>
    <property type="match status" value="1"/>
</dbReference>
<reference evidence="9" key="2">
    <citation type="submission" date="2019-07" db="EMBL/GenBank/DDBJ databases">
        <authorList>
            <person name="Yang Y."/>
            <person name="Bocs S."/>
            <person name="Baudouin L."/>
        </authorList>
    </citation>
    <scope>NUCLEOTIDE SEQUENCE</scope>
    <source>
        <tissue evidence="9">Spear leaf of Hainan Tall coconut</tissue>
    </source>
</reference>
<dbReference type="InterPro" id="IPR036915">
    <property type="entry name" value="Cyclin-like_sf"/>
</dbReference>
<keyword evidence="3 5" id="KW-0195">Cyclin</keyword>
<keyword evidence="10" id="KW-1185">Reference proteome</keyword>
<keyword evidence="2" id="KW-0132">Cell division</keyword>
<dbReference type="OrthoDB" id="5590282at2759"/>
<dbReference type="GO" id="GO:0044772">
    <property type="term" value="P:mitotic cell cycle phase transition"/>
    <property type="evidence" value="ECO:0007669"/>
    <property type="project" value="InterPro"/>
</dbReference>
<dbReference type="Pfam" id="PF00134">
    <property type="entry name" value="Cyclin_N"/>
    <property type="match status" value="1"/>
</dbReference>
<evidence type="ECO:0000259" key="8">
    <source>
        <dbReference type="SMART" id="SM01332"/>
    </source>
</evidence>
<dbReference type="GO" id="GO:0010332">
    <property type="term" value="P:response to gamma radiation"/>
    <property type="evidence" value="ECO:0007669"/>
    <property type="project" value="UniProtKB-ARBA"/>
</dbReference>
<dbReference type="Gene3D" id="1.10.472.10">
    <property type="entry name" value="Cyclin-like"/>
    <property type="match status" value="2"/>
</dbReference>
<evidence type="ECO:0000256" key="3">
    <source>
        <dbReference type="ARBA" id="ARBA00023127"/>
    </source>
</evidence>
<dbReference type="EMBL" id="CM017875">
    <property type="protein sequence ID" value="KAG1338341.1"/>
    <property type="molecule type" value="Genomic_DNA"/>
</dbReference>
<dbReference type="FunFam" id="1.10.472.10:FF:000032">
    <property type="entry name" value="G2/mitotic-specific cyclin-1"/>
    <property type="match status" value="1"/>
</dbReference>
<dbReference type="SMART" id="SM01332">
    <property type="entry name" value="Cyclin_C"/>
    <property type="match status" value="1"/>
</dbReference>
<feature type="region of interest" description="Disordered" evidence="6">
    <location>
        <begin position="107"/>
        <end position="141"/>
    </location>
</feature>
<comment type="similarity">
    <text evidence="1">Belongs to the cyclin family. Cyclin AB subfamily.</text>
</comment>
<comment type="caution">
    <text evidence="9">The sequence shown here is derived from an EMBL/GenBank/DDBJ whole genome shotgun (WGS) entry which is preliminary data.</text>
</comment>
<name>A0A8K0I5Q7_COCNU</name>
<feature type="compositionally biased region" description="Low complexity" evidence="6">
    <location>
        <begin position="20"/>
        <end position="30"/>
    </location>
</feature>
<protein>
    <submittedName>
        <fullName evidence="9">G2/mitotic-specific cyclin S13-7</fullName>
    </submittedName>
</protein>
<evidence type="ECO:0000313" key="10">
    <source>
        <dbReference type="Proteomes" id="UP000797356"/>
    </source>
</evidence>
<feature type="domain" description="Cyclin-like" evidence="7">
    <location>
        <begin position="318"/>
        <end position="400"/>
    </location>
</feature>
<dbReference type="InterPro" id="IPR013763">
    <property type="entry name" value="Cyclin-like_dom"/>
</dbReference>
<evidence type="ECO:0000313" key="9">
    <source>
        <dbReference type="EMBL" id="KAG1338341.1"/>
    </source>
</evidence>
<dbReference type="InterPro" id="IPR039361">
    <property type="entry name" value="Cyclin"/>
</dbReference>
<feature type="domain" description="Cyclin-like" evidence="7">
    <location>
        <begin position="221"/>
        <end position="305"/>
    </location>
</feature>
<dbReference type="InterPro" id="IPR004367">
    <property type="entry name" value="Cyclin_C-dom"/>
</dbReference>
<evidence type="ECO:0000256" key="5">
    <source>
        <dbReference type="RuleBase" id="RU000383"/>
    </source>
</evidence>
<proteinExistence type="inferred from homology"/>
<dbReference type="PANTHER" id="PTHR10177">
    <property type="entry name" value="CYCLINS"/>
    <property type="match status" value="1"/>
</dbReference>
<dbReference type="CDD" id="cd20567">
    <property type="entry name" value="CYCLIN_AtCycB-like_rpt1"/>
    <property type="match status" value="1"/>
</dbReference>
<feature type="domain" description="Cyclin C-terminal" evidence="8">
    <location>
        <begin position="314"/>
        <end position="431"/>
    </location>
</feature>
<organism evidence="9 10">
    <name type="scientific">Cocos nucifera</name>
    <name type="common">Coconut palm</name>
    <dbReference type="NCBI Taxonomy" id="13894"/>
    <lineage>
        <taxon>Eukaryota</taxon>
        <taxon>Viridiplantae</taxon>
        <taxon>Streptophyta</taxon>
        <taxon>Embryophyta</taxon>
        <taxon>Tracheophyta</taxon>
        <taxon>Spermatophyta</taxon>
        <taxon>Magnoliopsida</taxon>
        <taxon>Liliopsida</taxon>
        <taxon>Arecaceae</taxon>
        <taxon>Arecoideae</taxon>
        <taxon>Cocoseae</taxon>
        <taxon>Attaleinae</taxon>
        <taxon>Cocos</taxon>
    </lineage>
</organism>
<evidence type="ECO:0000256" key="4">
    <source>
        <dbReference type="ARBA" id="ARBA00023306"/>
    </source>
</evidence>
<dbReference type="InterPro" id="IPR048258">
    <property type="entry name" value="Cyclins_cyclin-box"/>
</dbReference>
<dbReference type="InterPro" id="IPR006671">
    <property type="entry name" value="Cyclin_N"/>
</dbReference>
<keyword evidence="4" id="KW-0131">Cell cycle</keyword>
<gene>
    <name evidence="9" type="ORF">COCNU_04G006470</name>
</gene>
<sequence>MATRHQAVVSQQQRGAIVPAGKQKAAAGADGKNRRALGDIGNLVNVRVVEGKPLPPVNRPITRSFGAQLLANAQAAATAAADKKPVVVPADGAAVVKDATKATKKVTVKPKPEKVTEINPDKKPKEETESSSLRRRSSRKKVNTLTKVLTARSKAACGVTHKPKDLVPDIDASDANDQLAVVDYVEDIYKFYKFSENSFRPHDYMDSQVDINAKMRAILTDWLMEVHHKFELQPETLYLTFYIIDRYLSMEIVLRRELQLVGVSAMLIACKYEEIWAPEVNDFICISDRAYTREQILAMEKGILNKLEWNLTVPTPYVFLARFLKAALGDKEMEHMVFFFAELGLMQYSMITFCPSMFAASAVYAARCTLKKSPLWTETLRRHTGFSEPQLLDCAQILVNSHSAAPESKLKVVYKKYSSEQFGAVALQPPATKLLEELNASRK</sequence>
<dbReference type="GO" id="GO:0016538">
    <property type="term" value="F:cyclin-dependent protein serine/threonine kinase regulator activity"/>
    <property type="evidence" value="ECO:0007669"/>
    <property type="project" value="InterPro"/>
</dbReference>
<evidence type="ECO:0000256" key="6">
    <source>
        <dbReference type="SAM" id="MobiDB-lite"/>
    </source>
</evidence>
<dbReference type="InterPro" id="IPR046965">
    <property type="entry name" value="Cyclin_A/B-like"/>
</dbReference>
<dbReference type="Pfam" id="PF02984">
    <property type="entry name" value="Cyclin_C"/>
    <property type="match status" value="1"/>
</dbReference>
<dbReference type="SUPFAM" id="SSF47954">
    <property type="entry name" value="Cyclin-like"/>
    <property type="match status" value="2"/>
</dbReference>
<reference evidence="9" key="1">
    <citation type="journal article" date="2017" name="Gigascience">
        <title>The genome draft of coconut (Cocos nucifera).</title>
        <authorList>
            <person name="Xiao Y."/>
            <person name="Xu P."/>
            <person name="Fan H."/>
            <person name="Baudouin L."/>
            <person name="Xia W."/>
            <person name="Bocs S."/>
            <person name="Xu J."/>
            <person name="Li Q."/>
            <person name="Guo A."/>
            <person name="Zhou L."/>
            <person name="Li J."/>
            <person name="Wu Y."/>
            <person name="Ma Z."/>
            <person name="Armero A."/>
            <person name="Issali A.E."/>
            <person name="Liu N."/>
            <person name="Peng M."/>
            <person name="Yang Y."/>
        </authorList>
    </citation>
    <scope>NUCLEOTIDE SEQUENCE</scope>
    <source>
        <tissue evidence="9">Spear leaf of Hainan Tall coconut</tissue>
    </source>
</reference>
<evidence type="ECO:0000256" key="1">
    <source>
        <dbReference type="ARBA" id="ARBA00006955"/>
    </source>
</evidence>
<evidence type="ECO:0000259" key="7">
    <source>
        <dbReference type="SMART" id="SM00385"/>
    </source>
</evidence>
<dbReference type="PIRSF" id="PIRSF001771">
    <property type="entry name" value="Cyclin_A_B_D_E"/>
    <property type="match status" value="1"/>
</dbReference>
<dbReference type="Proteomes" id="UP000797356">
    <property type="component" value="Chromosome 4"/>
</dbReference>
<dbReference type="GO" id="GO:0051301">
    <property type="term" value="P:cell division"/>
    <property type="evidence" value="ECO:0007669"/>
    <property type="project" value="UniProtKB-KW"/>
</dbReference>
<dbReference type="FunFam" id="1.10.472.10:FF:000001">
    <property type="entry name" value="G2/mitotic-specific cyclin"/>
    <property type="match status" value="1"/>
</dbReference>
<feature type="compositionally biased region" description="Basic and acidic residues" evidence="6">
    <location>
        <begin position="110"/>
        <end position="128"/>
    </location>
</feature>
<dbReference type="CDD" id="cd20511">
    <property type="entry name" value="CYCLIN_AtCycB-like_rpt2"/>
    <property type="match status" value="1"/>
</dbReference>
<accession>A0A8K0I5Q7</accession>
<feature type="region of interest" description="Disordered" evidence="6">
    <location>
        <begin position="1"/>
        <end position="33"/>
    </location>
</feature>
<dbReference type="AlphaFoldDB" id="A0A8K0I5Q7"/>